<dbReference type="Pfam" id="PF00672">
    <property type="entry name" value="HAMP"/>
    <property type="match status" value="1"/>
</dbReference>
<evidence type="ECO:0000256" key="2">
    <source>
        <dbReference type="ARBA" id="ARBA00022475"/>
    </source>
</evidence>
<feature type="coiled-coil region" evidence="9">
    <location>
        <begin position="576"/>
        <end position="603"/>
    </location>
</feature>
<evidence type="ECO:0000256" key="10">
    <source>
        <dbReference type="SAM" id="Phobius"/>
    </source>
</evidence>
<keyword evidence="6 8" id="KW-0807">Transducer</keyword>
<dbReference type="SMART" id="SM00304">
    <property type="entry name" value="HAMP"/>
    <property type="match status" value="1"/>
</dbReference>
<evidence type="ECO:0000259" key="11">
    <source>
        <dbReference type="PROSITE" id="PS50111"/>
    </source>
</evidence>
<evidence type="ECO:0000256" key="4">
    <source>
        <dbReference type="ARBA" id="ARBA00022989"/>
    </source>
</evidence>
<dbReference type="Gene3D" id="1.10.287.950">
    <property type="entry name" value="Methyl-accepting chemotaxis protein"/>
    <property type="match status" value="1"/>
</dbReference>
<dbReference type="PROSITE" id="PS50111">
    <property type="entry name" value="CHEMOTAXIS_TRANSDUC_2"/>
    <property type="match status" value="1"/>
</dbReference>
<keyword evidence="3 10" id="KW-0812">Transmembrane</keyword>
<dbReference type="PANTHER" id="PTHR32089">
    <property type="entry name" value="METHYL-ACCEPTING CHEMOTAXIS PROTEIN MCPB"/>
    <property type="match status" value="1"/>
</dbReference>
<evidence type="ECO:0000256" key="1">
    <source>
        <dbReference type="ARBA" id="ARBA00004651"/>
    </source>
</evidence>
<dbReference type="InterPro" id="IPR004010">
    <property type="entry name" value="Double_Cache_2"/>
</dbReference>
<comment type="similarity">
    <text evidence="7">Belongs to the methyl-accepting chemotaxis (MCP) protein family.</text>
</comment>
<keyword evidence="4 10" id="KW-1133">Transmembrane helix</keyword>
<evidence type="ECO:0000256" key="9">
    <source>
        <dbReference type="SAM" id="Coils"/>
    </source>
</evidence>
<dbReference type="Gene3D" id="6.10.340.10">
    <property type="match status" value="1"/>
</dbReference>
<name>A0A2Z6AYH3_9BACT</name>
<keyword evidence="2" id="KW-1003">Cell membrane</keyword>
<evidence type="ECO:0000256" key="7">
    <source>
        <dbReference type="ARBA" id="ARBA00029447"/>
    </source>
</evidence>
<dbReference type="InterPro" id="IPR003660">
    <property type="entry name" value="HAMP_dom"/>
</dbReference>
<reference evidence="13 14" key="1">
    <citation type="journal article" date="2018" name="Sci. Adv.">
        <title>Multi-heme cytochromes provide a pathway for survival in energy-limited environments.</title>
        <authorList>
            <person name="Deng X."/>
            <person name="Dohmae N."/>
            <person name="Nealson K.H."/>
            <person name="Hashimoto K."/>
            <person name="Okamoto A."/>
        </authorList>
    </citation>
    <scope>NUCLEOTIDE SEQUENCE [LARGE SCALE GENOMIC DNA]</scope>
    <source>
        <strain evidence="13 14">IS5</strain>
    </source>
</reference>
<dbReference type="InterPro" id="IPR033480">
    <property type="entry name" value="sCache_2"/>
</dbReference>
<dbReference type="SUPFAM" id="SSF58104">
    <property type="entry name" value="Methyl-accepting chemotaxis protein (MCP) signaling domain"/>
    <property type="match status" value="1"/>
</dbReference>
<sequence>MLRKFTIAQRIVFLLVFMVLFSLAVGGSLAIYMTKVQNESLVETEGVMLAGYERTLQFSVETIASEFGEVVKVANEAGADPVEALRAAIKPVRFDGDGYYFIYNTKGYTVAHPLRPEFNDQPGMEKKDKKGNQYIKLLNDKAQAGGGFVTYWFNKPGEPEPSPKLAFAKMIPGTSFWVATGIYIDAIEAERTRINEKLGAILQSALTVVGVTVGIVFFFIVLPLSVGIVRSILRPLRDATAKAQEVAEGNLDVTVEARGRDEITRLEAALNLMLETLNNNIREIEIKSGQAEEQAEVARQAADEANEARQMAERAKSEGMRAAADKLEVVVARVAAASEEISAQSNEIRQGAELQSQRIAETATAMEEMNATVLEVARNSGQAAEVGAVARDKAQEGADTVEQSVKSMRVTQEQTEALKSNMDHLGNQANSIGAIMTVIEDIADQTNLLALNAAIEAARAGDAGRGFAVVADEVRKLAEKTMGATKEVGDSIRAIQDVARQNIESVDVAVRDLSEAVELSNKSGEMLGEIVNGVEISADQIQEIATAAEEQSATSEEINRSIDEINSITQETTQGVTQTAEAVQELTEQLVKLNDLIQELKEG</sequence>
<dbReference type="InterPro" id="IPR004089">
    <property type="entry name" value="MCPsignal_dom"/>
</dbReference>
<dbReference type="KEGG" id="dfl:DFE_1524"/>
<dbReference type="OrthoDB" id="9787709at2"/>
<dbReference type="GO" id="GO:0006935">
    <property type="term" value="P:chemotaxis"/>
    <property type="evidence" value="ECO:0007669"/>
    <property type="project" value="UniProtKB-ARBA"/>
</dbReference>
<dbReference type="EMBL" id="AP017378">
    <property type="protein sequence ID" value="BBD08250.1"/>
    <property type="molecule type" value="Genomic_DNA"/>
</dbReference>
<dbReference type="Pfam" id="PF00015">
    <property type="entry name" value="MCPsignal"/>
    <property type="match status" value="1"/>
</dbReference>
<keyword evidence="9" id="KW-0175">Coiled coil</keyword>
<evidence type="ECO:0000256" key="6">
    <source>
        <dbReference type="ARBA" id="ARBA00023224"/>
    </source>
</evidence>
<feature type="coiled-coil region" evidence="9">
    <location>
        <begin position="267"/>
        <end position="318"/>
    </location>
</feature>
<evidence type="ECO:0000313" key="14">
    <source>
        <dbReference type="Proteomes" id="UP000269883"/>
    </source>
</evidence>
<dbReference type="GO" id="GO:0005886">
    <property type="term" value="C:plasma membrane"/>
    <property type="evidence" value="ECO:0007669"/>
    <property type="project" value="UniProtKB-SubCell"/>
</dbReference>
<evidence type="ECO:0000256" key="5">
    <source>
        <dbReference type="ARBA" id="ARBA00023136"/>
    </source>
</evidence>
<dbReference type="CDD" id="cd11386">
    <property type="entry name" value="MCP_signal"/>
    <property type="match status" value="1"/>
</dbReference>
<evidence type="ECO:0000259" key="12">
    <source>
        <dbReference type="PROSITE" id="PS50885"/>
    </source>
</evidence>
<dbReference type="SMART" id="SM00283">
    <property type="entry name" value="MA"/>
    <property type="match status" value="1"/>
</dbReference>
<feature type="domain" description="Methyl-accepting transducer" evidence="11">
    <location>
        <begin position="330"/>
        <end position="566"/>
    </location>
</feature>
<keyword evidence="14" id="KW-1185">Reference proteome</keyword>
<dbReference type="GO" id="GO:0007165">
    <property type="term" value="P:signal transduction"/>
    <property type="evidence" value="ECO:0007669"/>
    <property type="project" value="UniProtKB-KW"/>
</dbReference>
<dbReference type="Proteomes" id="UP000269883">
    <property type="component" value="Chromosome"/>
</dbReference>
<protein>
    <submittedName>
        <fullName evidence="13">Methyl-accepting chemotaxis sensory transducer with Cache sensor</fullName>
    </submittedName>
</protein>
<feature type="domain" description="HAMP" evidence="12">
    <location>
        <begin position="230"/>
        <end position="282"/>
    </location>
</feature>
<dbReference type="PANTHER" id="PTHR32089:SF112">
    <property type="entry name" value="LYSOZYME-LIKE PROTEIN-RELATED"/>
    <property type="match status" value="1"/>
</dbReference>
<dbReference type="Pfam" id="PF08269">
    <property type="entry name" value="dCache_2"/>
    <property type="match status" value="1"/>
</dbReference>
<keyword evidence="5 10" id="KW-0472">Membrane</keyword>
<feature type="transmembrane region" description="Helical" evidence="10">
    <location>
        <begin position="205"/>
        <end position="229"/>
    </location>
</feature>
<dbReference type="Gene3D" id="3.30.450.20">
    <property type="entry name" value="PAS domain"/>
    <property type="match status" value="1"/>
</dbReference>
<dbReference type="SMART" id="SM01049">
    <property type="entry name" value="Cache_2"/>
    <property type="match status" value="1"/>
</dbReference>
<accession>A0A2Z6AYH3</accession>
<evidence type="ECO:0000256" key="8">
    <source>
        <dbReference type="PROSITE-ProRule" id="PRU00284"/>
    </source>
</evidence>
<feature type="transmembrane region" description="Helical" evidence="10">
    <location>
        <begin position="12"/>
        <end position="33"/>
    </location>
</feature>
<organism evidence="13 14">
    <name type="scientific">Desulfovibrio ferrophilus</name>
    <dbReference type="NCBI Taxonomy" id="241368"/>
    <lineage>
        <taxon>Bacteria</taxon>
        <taxon>Pseudomonadati</taxon>
        <taxon>Thermodesulfobacteriota</taxon>
        <taxon>Desulfovibrionia</taxon>
        <taxon>Desulfovibrionales</taxon>
        <taxon>Desulfovibrionaceae</taxon>
        <taxon>Desulfovibrio</taxon>
    </lineage>
</organism>
<dbReference type="CDD" id="cd06225">
    <property type="entry name" value="HAMP"/>
    <property type="match status" value="1"/>
</dbReference>
<dbReference type="AlphaFoldDB" id="A0A2Z6AYH3"/>
<comment type="subcellular location">
    <subcellularLocation>
        <location evidence="1">Cell membrane</location>
        <topology evidence="1">Multi-pass membrane protein</topology>
    </subcellularLocation>
</comment>
<dbReference type="FunFam" id="1.10.287.950:FF:000001">
    <property type="entry name" value="Methyl-accepting chemotaxis sensory transducer"/>
    <property type="match status" value="1"/>
</dbReference>
<evidence type="ECO:0000256" key="3">
    <source>
        <dbReference type="ARBA" id="ARBA00022692"/>
    </source>
</evidence>
<feature type="transmembrane region" description="Helical" evidence="10">
    <location>
        <begin position="165"/>
        <end position="184"/>
    </location>
</feature>
<proteinExistence type="inferred from homology"/>
<dbReference type="PROSITE" id="PS50885">
    <property type="entry name" value="HAMP"/>
    <property type="match status" value="1"/>
</dbReference>
<gene>
    <name evidence="13" type="ORF">DFE_1524</name>
</gene>
<evidence type="ECO:0000313" key="13">
    <source>
        <dbReference type="EMBL" id="BBD08250.1"/>
    </source>
</evidence>